<dbReference type="InterPro" id="IPR004365">
    <property type="entry name" value="NA-bd_OB_tRNA"/>
</dbReference>
<dbReference type="GO" id="GO:0004815">
    <property type="term" value="F:aspartate-tRNA ligase activity"/>
    <property type="evidence" value="ECO:0007669"/>
    <property type="project" value="TreeGrafter"/>
</dbReference>
<evidence type="ECO:0000313" key="9">
    <source>
        <dbReference type="EMBL" id="BBL86146.1"/>
    </source>
</evidence>
<dbReference type="GO" id="GO:0006422">
    <property type="term" value="P:aspartyl-tRNA aminoacylation"/>
    <property type="evidence" value="ECO:0007669"/>
    <property type="project" value="TreeGrafter"/>
</dbReference>
<keyword evidence="6 8" id="KW-0030">Aminoacyl-tRNA synthetase</keyword>
<dbReference type="EMBL" id="LC490351">
    <property type="protein sequence ID" value="BBL86146.1"/>
    <property type="molecule type" value="Genomic_DNA"/>
</dbReference>
<evidence type="ECO:0000256" key="6">
    <source>
        <dbReference type="ARBA" id="ARBA00023146"/>
    </source>
</evidence>
<reference evidence="9 10" key="2">
    <citation type="submission" date="2019-06" db="EMBL/GenBank/DDBJ databases">
        <title>A hidden player of endosymbiotic evolution: DNA virus triggered massive gene transfer.</title>
        <authorList>
            <person name="Matsuo M."/>
            <person name="Katahata A."/>
            <person name="Tachikawa M."/>
            <person name="Minakuchi Y."/>
            <person name="Noguchi H."/>
            <person name="Toyoda A."/>
            <person name="Fujiyama A."/>
            <person name="Suzuki Y."/>
            <person name="Satoh S."/>
            <person name="Nakayama T."/>
            <person name="Kamikawa R."/>
            <person name="Nomura M."/>
            <person name="Inagaki Y."/>
            <person name="Ishida K."/>
            <person name="Obokata J."/>
        </authorList>
    </citation>
    <scope>NUCLEOTIDE SEQUENCE [LARGE SCALE GENOMIC DNA]</scope>
    <source>
        <strain evidence="9 10">MYN1</strain>
    </source>
</reference>
<protein>
    <submittedName>
        <fullName evidence="8">Aspartyl-tRNA synthetase</fullName>
    </submittedName>
</protein>
<dbReference type="PANTHER" id="PTHR22594">
    <property type="entry name" value="ASPARTYL/LYSYL-TRNA SYNTHETASE"/>
    <property type="match status" value="1"/>
</dbReference>
<keyword evidence="2" id="KW-0436">Ligase</keyword>
<accession>A0A1S6YHZ3</accession>
<dbReference type="CDD" id="cd00777">
    <property type="entry name" value="AspRS_core"/>
    <property type="match status" value="1"/>
</dbReference>
<dbReference type="InterPro" id="IPR004115">
    <property type="entry name" value="GAD-like_sf"/>
</dbReference>
<dbReference type="PRINTS" id="PR01042">
    <property type="entry name" value="TRNASYNTHASP"/>
</dbReference>
<dbReference type="InterPro" id="IPR029351">
    <property type="entry name" value="GAD_dom"/>
</dbReference>
<dbReference type="Pfam" id="PF02938">
    <property type="entry name" value="GAD"/>
    <property type="match status" value="1"/>
</dbReference>
<dbReference type="Gene3D" id="3.30.930.10">
    <property type="entry name" value="Bira Bifunctional Protein, Domain 2"/>
    <property type="match status" value="1"/>
</dbReference>
<evidence type="ECO:0000256" key="5">
    <source>
        <dbReference type="ARBA" id="ARBA00022917"/>
    </source>
</evidence>
<dbReference type="AlphaFoldDB" id="A0A1S6YHZ3"/>
<dbReference type="Proteomes" id="UP000503178">
    <property type="component" value="Chromatophore Pltd"/>
</dbReference>
<dbReference type="InterPro" id="IPR004364">
    <property type="entry name" value="Aa-tRNA-synt_II"/>
</dbReference>
<dbReference type="HAMAP" id="MF_00044">
    <property type="entry name" value="Asp_tRNA_synth_type1"/>
    <property type="match status" value="1"/>
</dbReference>
<dbReference type="GO" id="GO:0005524">
    <property type="term" value="F:ATP binding"/>
    <property type="evidence" value="ECO:0007669"/>
    <property type="project" value="UniProtKB-KW"/>
</dbReference>
<evidence type="ECO:0000313" key="8">
    <source>
        <dbReference type="EMBL" id="AQX44932.1"/>
    </source>
</evidence>
<dbReference type="InterPro" id="IPR047089">
    <property type="entry name" value="Asp-tRNA-ligase_1_N"/>
</dbReference>
<dbReference type="NCBIfam" id="TIGR00459">
    <property type="entry name" value="aspS_bact"/>
    <property type="match status" value="1"/>
</dbReference>
<dbReference type="InterPro" id="IPR045864">
    <property type="entry name" value="aa-tRNA-synth_II/BPL/LPL"/>
</dbReference>
<dbReference type="InterPro" id="IPR012340">
    <property type="entry name" value="NA-bd_OB-fold"/>
</dbReference>
<dbReference type="InterPro" id="IPR006195">
    <property type="entry name" value="aa-tRNA-synth_II"/>
</dbReference>
<dbReference type="GO" id="GO:0005737">
    <property type="term" value="C:cytoplasm"/>
    <property type="evidence" value="ECO:0007669"/>
    <property type="project" value="InterPro"/>
</dbReference>
<dbReference type="GO" id="GO:0003676">
    <property type="term" value="F:nucleic acid binding"/>
    <property type="evidence" value="ECO:0007669"/>
    <property type="project" value="InterPro"/>
</dbReference>
<dbReference type="PROSITE" id="PS50862">
    <property type="entry name" value="AA_TRNA_LIGASE_II"/>
    <property type="match status" value="1"/>
</dbReference>
<comment type="similarity">
    <text evidence="1">Belongs to the class-II aminoacyl-tRNA synthetase family. Type 1 subfamily.</text>
</comment>
<keyword evidence="3" id="KW-0547">Nucleotide-binding</keyword>
<geneLocation type="plastid" evidence="8"/>
<evidence type="ECO:0000259" key="7">
    <source>
        <dbReference type="PROSITE" id="PS50862"/>
    </source>
</evidence>
<evidence type="ECO:0000256" key="4">
    <source>
        <dbReference type="ARBA" id="ARBA00022840"/>
    </source>
</evidence>
<reference evidence="8" key="1">
    <citation type="journal article" date="2017" name="Protist">
        <title>Diversity of the Photosynthetic Paulinella Species, with the Description of Paulinella micropora sp. nov. and the Chromatophore Genome Sequence for strain KR01.</title>
        <authorList>
            <person name="Lhee D."/>
            <person name="Yang E.C."/>
            <person name="Kim J.I."/>
            <person name="Nakayama T."/>
            <person name="Zuccarello G."/>
            <person name="Andersen R.A."/>
            <person name="Yoon H.S."/>
        </authorList>
    </citation>
    <scope>NUCLEOTIDE SEQUENCE</scope>
    <source>
        <strain evidence="8">FK01</strain>
    </source>
</reference>
<dbReference type="InterPro" id="IPR004524">
    <property type="entry name" value="Asp-tRNA-ligase_1"/>
</dbReference>
<dbReference type="SUPFAM" id="SSF55261">
    <property type="entry name" value="GAD domain-like"/>
    <property type="match status" value="1"/>
</dbReference>
<dbReference type="InterPro" id="IPR047090">
    <property type="entry name" value="AspRS_core"/>
</dbReference>
<evidence type="ECO:0000256" key="3">
    <source>
        <dbReference type="ARBA" id="ARBA00022741"/>
    </source>
</evidence>
<dbReference type="InterPro" id="IPR002312">
    <property type="entry name" value="Asp/Asn-tRNA-synth_IIb"/>
</dbReference>
<gene>
    <name evidence="8" type="primary">aspS</name>
    <name evidence="9" type="synonym">MYN1_Chr_329</name>
    <name evidence="8" type="ORF">PFK_379</name>
    <name evidence="9" type="ORF">PMYN1_Chma337</name>
</gene>
<dbReference type="SUPFAM" id="SSF55681">
    <property type="entry name" value="Class II aaRS and biotin synthetases"/>
    <property type="match status" value="1"/>
</dbReference>
<keyword evidence="8" id="KW-0934">Plastid</keyword>
<keyword evidence="5" id="KW-0648">Protein biosynthesis</keyword>
<evidence type="ECO:0000256" key="2">
    <source>
        <dbReference type="ARBA" id="ARBA00022598"/>
    </source>
</evidence>
<dbReference type="Pfam" id="PF00152">
    <property type="entry name" value="tRNA-synt_2"/>
    <property type="match status" value="1"/>
</dbReference>
<dbReference type="SUPFAM" id="SSF50249">
    <property type="entry name" value="Nucleic acid-binding proteins"/>
    <property type="match status" value="1"/>
</dbReference>
<dbReference type="CDD" id="cd04317">
    <property type="entry name" value="EcAspRS_like_N"/>
    <property type="match status" value="1"/>
</dbReference>
<dbReference type="PANTHER" id="PTHR22594:SF5">
    <property type="entry name" value="ASPARTATE--TRNA LIGASE, MITOCHONDRIAL"/>
    <property type="match status" value="1"/>
</dbReference>
<dbReference type="Gene3D" id="2.40.50.140">
    <property type="entry name" value="Nucleic acid-binding proteins"/>
    <property type="match status" value="1"/>
</dbReference>
<evidence type="ECO:0000256" key="1">
    <source>
        <dbReference type="ARBA" id="ARBA00006303"/>
    </source>
</evidence>
<keyword evidence="4" id="KW-0067">ATP-binding</keyword>
<keyword evidence="10" id="KW-1185">Reference proteome</keyword>
<sequence length="606" mass="68458">MRSHGCGDLRSVDVAINVQISGWVDRCRDHGGVIFIDLRDQSGIIQVKVDPDQGLELFAQAEHLRNETVLQVEGKVLDRPSISINEKIKTGRVEVLATRIAILNTVSVNLPFSVSIHNEETIREELRLRYRYLDLRRERMNRNLRLRHLTVQTARRVLEDEGFIEVETPILTRSTPEGARDYLVPSRVCGGEWFALPQSPQLFKQLLMVGGIERYYQVARCFRDEDLRADRQPEFTQLDIEMSFINQEQILNINEKLIATIWQKVKGVEIPTPFPRMTWYEAMERYGTDRPDTRYGMELINISDIIQTLGFKVFSNAVASGGCVKCIAVPDGNSTISNVRIKPGGDILREAQAAGAGGLAFIRVREEGQIDSIGAIKNNLSEEQKNELLCRTGAKPGTLLLFGAGEINTVNKALNRVRQYLAHELKLIESDRDNSQWNFLWVTDFPMFEFNEDEQRFEALHHPFCAPNVDDLGSDSSNYNKTLPNARAQAYDLVINGLELGGGSLRIHDPELQKQVFNAIGLSPEESQRQFGFLIEALKMGTPPHGGIAFGLDRMVMLLAGEESIRDTIPFPKTQQARCLMTQAPSIVENKQLEELHVASTWKTDE</sequence>
<proteinExistence type="inferred from homology"/>
<name>A0A1S6YHZ3_9EUKA</name>
<dbReference type="Pfam" id="PF01336">
    <property type="entry name" value="tRNA_anti-codon"/>
    <property type="match status" value="1"/>
</dbReference>
<dbReference type="Gene3D" id="3.30.1360.30">
    <property type="entry name" value="GAD-like domain"/>
    <property type="match status" value="1"/>
</dbReference>
<evidence type="ECO:0000313" key="10">
    <source>
        <dbReference type="Proteomes" id="UP000503178"/>
    </source>
</evidence>
<feature type="domain" description="Aminoacyl-transfer RNA synthetases class-II family profile" evidence="7">
    <location>
        <begin position="152"/>
        <end position="570"/>
    </location>
</feature>
<dbReference type="NCBIfam" id="NF001750">
    <property type="entry name" value="PRK00476.1"/>
    <property type="match status" value="1"/>
</dbReference>
<dbReference type="EMBL" id="KY124271">
    <property type="protein sequence ID" value="AQX44932.1"/>
    <property type="molecule type" value="Genomic_DNA"/>
</dbReference>
<organism evidence="8">
    <name type="scientific">Paulinella micropora</name>
    <dbReference type="NCBI Taxonomy" id="1928728"/>
    <lineage>
        <taxon>Eukaryota</taxon>
        <taxon>Sar</taxon>
        <taxon>Rhizaria</taxon>
        <taxon>Cercozoa</taxon>
        <taxon>Imbricatea</taxon>
        <taxon>Silicofilosea</taxon>
        <taxon>Euglyphida</taxon>
        <taxon>Paulinellidae</taxon>
        <taxon>Paulinella</taxon>
    </lineage>
</organism>